<dbReference type="Gene3D" id="1.10.10.10">
    <property type="entry name" value="Winged helix-like DNA-binding domain superfamily/Winged helix DNA-binding domain"/>
    <property type="match status" value="1"/>
</dbReference>
<keyword evidence="4" id="KW-0804">Transcription</keyword>
<name>A0ABX1EEC9_9PROT</name>
<evidence type="ECO:0000256" key="4">
    <source>
        <dbReference type="ARBA" id="ARBA00023163"/>
    </source>
</evidence>
<comment type="caution">
    <text evidence="6">The sequence shown here is derived from an EMBL/GenBank/DDBJ whole genome shotgun (WGS) entry which is preliminary data.</text>
</comment>
<comment type="similarity">
    <text evidence="1">Belongs to the LysR transcriptional regulatory family.</text>
</comment>
<keyword evidence="2" id="KW-0805">Transcription regulation</keyword>
<dbReference type="InterPro" id="IPR036388">
    <property type="entry name" value="WH-like_DNA-bd_sf"/>
</dbReference>
<dbReference type="RefSeq" id="WP_168034608.1">
    <property type="nucleotide sequence ID" value="NZ_JAAVNE010000057.1"/>
</dbReference>
<dbReference type="InterPro" id="IPR000847">
    <property type="entry name" value="LysR_HTH_N"/>
</dbReference>
<proteinExistence type="inferred from homology"/>
<sequence>MAALSDLRLLRNFVLVAEAQSLALAAVRANVSQPALSKQMAALEAELGVRLLDRHARGVRLTEAGDALRAHAGALLRDADRVVAEIGAAASHISGEVALGVVSSLRGFLVAPAVASFVRLHPGVTVRVLEGTSRAMREAVADGRADLAVIATREEASPFALRPFATEKLLAIAPPEARLRLDQPTTLEEVGRHNLVLAAAPNSIRTILDAALSRRGTRAVVRVEVENAATAMDLVRLGVGWSVFTFAAAARRLAEREVSAAPIGSLTIGWALATARERRASAAAAALADAVEQVALGRIRDGHWATARSLSGVAAETHGRDS</sequence>
<evidence type="ECO:0000313" key="6">
    <source>
        <dbReference type="EMBL" id="NKC33892.1"/>
    </source>
</evidence>
<keyword evidence="7" id="KW-1185">Reference proteome</keyword>
<dbReference type="SUPFAM" id="SSF46785">
    <property type="entry name" value="Winged helix' DNA-binding domain"/>
    <property type="match status" value="1"/>
</dbReference>
<gene>
    <name evidence="6" type="ORF">HEQ75_23745</name>
</gene>
<dbReference type="SUPFAM" id="SSF53850">
    <property type="entry name" value="Periplasmic binding protein-like II"/>
    <property type="match status" value="1"/>
</dbReference>
<dbReference type="InterPro" id="IPR050950">
    <property type="entry name" value="HTH-type_LysR_regulators"/>
</dbReference>
<evidence type="ECO:0000256" key="1">
    <source>
        <dbReference type="ARBA" id="ARBA00009437"/>
    </source>
</evidence>
<evidence type="ECO:0000313" key="7">
    <source>
        <dbReference type="Proteomes" id="UP000787635"/>
    </source>
</evidence>
<evidence type="ECO:0000256" key="3">
    <source>
        <dbReference type="ARBA" id="ARBA00023125"/>
    </source>
</evidence>
<dbReference type="InterPro" id="IPR005119">
    <property type="entry name" value="LysR_subst-bd"/>
</dbReference>
<organism evidence="6 7">
    <name type="scientific">Falsiroseomonas selenitidurans</name>
    <dbReference type="NCBI Taxonomy" id="2716335"/>
    <lineage>
        <taxon>Bacteria</taxon>
        <taxon>Pseudomonadati</taxon>
        <taxon>Pseudomonadota</taxon>
        <taxon>Alphaproteobacteria</taxon>
        <taxon>Acetobacterales</taxon>
        <taxon>Roseomonadaceae</taxon>
        <taxon>Falsiroseomonas</taxon>
    </lineage>
</organism>
<dbReference type="Pfam" id="PF00126">
    <property type="entry name" value="HTH_1"/>
    <property type="match status" value="1"/>
</dbReference>
<protein>
    <submittedName>
        <fullName evidence="6">LysR family transcriptional regulator</fullName>
    </submittedName>
</protein>
<keyword evidence="3" id="KW-0238">DNA-binding</keyword>
<dbReference type="PANTHER" id="PTHR30419">
    <property type="entry name" value="HTH-TYPE TRANSCRIPTIONAL REGULATOR YBHD"/>
    <property type="match status" value="1"/>
</dbReference>
<dbReference type="Gene3D" id="3.40.190.290">
    <property type="match status" value="1"/>
</dbReference>
<dbReference type="PRINTS" id="PR00039">
    <property type="entry name" value="HTHLYSR"/>
</dbReference>
<feature type="domain" description="HTH lysR-type" evidence="5">
    <location>
        <begin position="1"/>
        <end position="62"/>
    </location>
</feature>
<evidence type="ECO:0000259" key="5">
    <source>
        <dbReference type="PROSITE" id="PS50931"/>
    </source>
</evidence>
<dbReference type="Proteomes" id="UP000787635">
    <property type="component" value="Unassembled WGS sequence"/>
</dbReference>
<dbReference type="EMBL" id="JAAVNE010000057">
    <property type="protein sequence ID" value="NKC33892.1"/>
    <property type="molecule type" value="Genomic_DNA"/>
</dbReference>
<dbReference type="InterPro" id="IPR036390">
    <property type="entry name" value="WH_DNA-bd_sf"/>
</dbReference>
<dbReference type="Pfam" id="PF03466">
    <property type="entry name" value="LysR_substrate"/>
    <property type="match status" value="1"/>
</dbReference>
<accession>A0ABX1EEC9</accession>
<dbReference type="PROSITE" id="PS50931">
    <property type="entry name" value="HTH_LYSR"/>
    <property type="match status" value="1"/>
</dbReference>
<evidence type="ECO:0000256" key="2">
    <source>
        <dbReference type="ARBA" id="ARBA00023015"/>
    </source>
</evidence>
<reference evidence="6 7" key="1">
    <citation type="submission" date="2020-03" db="EMBL/GenBank/DDBJ databases">
        <title>Roseomonas selenitidurans sp. nov. isolated from urban soil.</title>
        <authorList>
            <person name="Liu H."/>
        </authorList>
    </citation>
    <scope>NUCLEOTIDE SEQUENCE [LARGE SCALE GENOMIC DNA]</scope>
    <source>
        <strain evidence="6 7">BU-1</strain>
    </source>
</reference>